<dbReference type="Proteomes" id="UP000276215">
    <property type="component" value="Unassembled WGS sequence"/>
</dbReference>
<dbReference type="AlphaFoldDB" id="A0A3N4J0J5"/>
<name>A0A3N4J0J5_9PEZI</name>
<proteinExistence type="predicted"/>
<evidence type="ECO:0000256" key="1">
    <source>
        <dbReference type="SAM" id="MobiDB-lite"/>
    </source>
</evidence>
<evidence type="ECO:0000313" key="2">
    <source>
        <dbReference type="EMBL" id="RPA91645.1"/>
    </source>
</evidence>
<evidence type="ECO:0000313" key="3">
    <source>
        <dbReference type="Proteomes" id="UP000276215"/>
    </source>
</evidence>
<reference evidence="2 3" key="1">
    <citation type="journal article" date="2018" name="Nat. Ecol. Evol.">
        <title>Pezizomycetes genomes reveal the molecular basis of ectomycorrhizal truffle lifestyle.</title>
        <authorList>
            <person name="Murat C."/>
            <person name="Payen T."/>
            <person name="Noel B."/>
            <person name="Kuo A."/>
            <person name="Morin E."/>
            <person name="Chen J."/>
            <person name="Kohler A."/>
            <person name="Krizsan K."/>
            <person name="Balestrini R."/>
            <person name="Da Silva C."/>
            <person name="Montanini B."/>
            <person name="Hainaut M."/>
            <person name="Levati E."/>
            <person name="Barry K.W."/>
            <person name="Belfiori B."/>
            <person name="Cichocki N."/>
            <person name="Clum A."/>
            <person name="Dockter R.B."/>
            <person name="Fauchery L."/>
            <person name="Guy J."/>
            <person name="Iotti M."/>
            <person name="Le Tacon F."/>
            <person name="Lindquist E.A."/>
            <person name="Lipzen A."/>
            <person name="Malagnac F."/>
            <person name="Mello A."/>
            <person name="Molinier V."/>
            <person name="Miyauchi S."/>
            <person name="Poulain J."/>
            <person name="Riccioni C."/>
            <person name="Rubini A."/>
            <person name="Sitrit Y."/>
            <person name="Splivallo R."/>
            <person name="Traeger S."/>
            <person name="Wang M."/>
            <person name="Zifcakova L."/>
            <person name="Wipf D."/>
            <person name="Zambonelli A."/>
            <person name="Paolocci F."/>
            <person name="Nowrousian M."/>
            <person name="Ottonello S."/>
            <person name="Baldrian P."/>
            <person name="Spatafora J.W."/>
            <person name="Henrissat B."/>
            <person name="Nagy L.G."/>
            <person name="Aury J.M."/>
            <person name="Wincker P."/>
            <person name="Grigoriev I.V."/>
            <person name="Bonfante P."/>
            <person name="Martin F.M."/>
        </authorList>
    </citation>
    <scope>NUCLEOTIDE SEQUENCE [LARGE SCALE GENOMIC DNA]</scope>
    <source>
        <strain evidence="2 3">120613-1</strain>
    </source>
</reference>
<feature type="region of interest" description="Disordered" evidence="1">
    <location>
        <begin position="49"/>
        <end position="89"/>
    </location>
</feature>
<sequence>MSLDDSKNLDGTGIGDSQHISTSQELPRGVCFSSPLEIPGTSSGNITVKLLPSSSSSSSVQILTKKNTKSNKGKERTTQETTPQESLTTILAPFHLGSIKINTPEDVR</sequence>
<feature type="compositionally biased region" description="Polar residues" evidence="1">
    <location>
        <begin position="79"/>
        <end position="89"/>
    </location>
</feature>
<accession>A0A3N4J0J5</accession>
<protein>
    <submittedName>
        <fullName evidence="2">Uncharacterized protein</fullName>
    </submittedName>
</protein>
<organism evidence="2 3">
    <name type="scientific">Choiromyces venosus 120613-1</name>
    <dbReference type="NCBI Taxonomy" id="1336337"/>
    <lineage>
        <taxon>Eukaryota</taxon>
        <taxon>Fungi</taxon>
        <taxon>Dikarya</taxon>
        <taxon>Ascomycota</taxon>
        <taxon>Pezizomycotina</taxon>
        <taxon>Pezizomycetes</taxon>
        <taxon>Pezizales</taxon>
        <taxon>Tuberaceae</taxon>
        <taxon>Choiromyces</taxon>
    </lineage>
</organism>
<keyword evidence="3" id="KW-1185">Reference proteome</keyword>
<dbReference type="EMBL" id="ML120491">
    <property type="protein sequence ID" value="RPA91645.1"/>
    <property type="molecule type" value="Genomic_DNA"/>
</dbReference>
<feature type="region of interest" description="Disordered" evidence="1">
    <location>
        <begin position="1"/>
        <end position="37"/>
    </location>
</feature>
<gene>
    <name evidence="2" type="ORF">L873DRAFT_1794754</name>
</gene>